<protein>
    <submittedName>
        <fullName evidence="13">Uncharacterized protein</fullName>
    </submittedName>
</protein>
<dbReference type="GO" id="GO:0006626">
    <property type="term" value="P:protein targeting to mitochondrion"/>
    <property type="evidence" value="ECO:0007669"/>
    <property type="project" value="UniProtKB-ARBA"/>
</dbReference>
<dbReference type="FunFam" id="1.25.40.10:FF:000374">
    <property type="entry name" value="Mitochondrial proteins import receptor"/>
    <property type="match status" value="1"/>
</dbReference>
<keyword evidence="9" id="KW-0472">Membrane</keyword>
<dbReference type="GO" id="GO:0045039">
    <property type="term" value="P:protein insertion into mitochondrial inner membrane"/>
    <property type="evidence" value="ECO:0007669"/>
    <property type="project" value="TreeGrafter"/>
</dbReference>
<dbReference type="FunFam" id="1.25.40.10:FF:000357">
    <property type="entry name" value="Mitochondrial proteins import receptor"/>
    <property type="match status" value="1"/>
</dbReference>
<gene>
    <name evidence="13" type="primary">SUVC15G2750</name>
    <name evidence="13" type="ORF">SUVC_15G2750</name>
</gene>
<feature type="repeat" description="TPR" evidence="11">
    <location>
        <begin position="131"/>
        <end position="164"/>
    </location>
</feature>
<feature type="region of interest" description="Disordered" evidence="12">
    <location>
        <begin position="43"/>
        <end position="114"/>
    </location>
</feature>
<evidence type="ECO:0000256" key="12">
    <source>
        <dbReference type="SAM" id="MobiDB-lite"/>
    </source>
</evidence>
<dbReference type="InterPro" id="IPR019734">
    <property type="entry name" value="TPR_rpt"/>
</dbReference>
<reference evidence="13" key="1">
    <citation type="submission" date="2022-10" db="EMBL/GenBank/DDBJ databases">
        <authorList>
            <person name="Byrne P K."/>
        </authorList>
    </citation>
    <scope>NUCLEOTIDE SEQUENCE</scope>
    <source>
        <strain evidence="13">CBS7001</strain>
    </source>
</reference>
<evidence type="ECO:0000256" key="5">
    <source>
        <dbReference type="ARBA" id="ARBA00022787"/>
    </source>
</evidence>
<keyword evidence="8" id="KW-0496">Mitochondrion</keyword>
<evidence type="ECO:0000256" key="1">
    <source>
        <dbReference type="ARBA" id="ARBA00004572"/>
    </source>
</evidence>
<evidence type="ECO:0000256" key="9">
    <source>
        <dbReference type="ARBA" id="ARBA00023136"/>
    </source>
</evidence>
<dbReference type="InterPro" id="IPR011990">
    <property type="entry name" value="TPR-like_helical_dom_sf"/>
</dbReference>
<proteinExistence type="inferred from homology"/>
<evidence type="ECO:0000256" key="11">
    <source>
        <dbReference type="PROSITE-ProRule" id="PRU00339"/>
    </source>
</evidence>
<feature type="repeat" description="TPR" evidence="11">
    <location>
        <begin position="417"/>
        <end position="450"/>
    </location>
</feature>
<feature type="compositionally biased region" description="Basic residues" evidence="12">
    <location>
        <begin position="84"/>
        <end position="98"/>
    </location>
</feature>
<comment type="subcellular location">
    <subcellularLocation>
        <location evidence="1">Mitochondrion outer membrane</location>
        <topology evidence="1">Single-pass membrane protein</topology>
    </subcellularLocation>
</comment>
<evidence type="ECO:0000256" key="8">
    <source>
        <dbReference type="ARBA" id="ARBA00023128"/>
    </source>
</evidence>
<keyword evidence="6 11" id="KW-0802">TPR repeat</keyword>
<dbReference type="SMART" id="SM00028">
    <property type="entry name" value="TPR"/>
    <property type="match status" value="7"/>
</dbReference>
<dbReference type="GO" id="GO:0030943">
    <property type="term" value="F:mitochondrion targeting sequence binding"/>
    <property type="evidence" value="ECO:0007669"/>
    <property type="project" value="TreeGrafter"/>
</dbReference>
<dbReference type="GO" id="GO:0005741">
    <property type="term" value="C:mitochondrial outer membrane"/>
    <property type="evidence" value="ECO:0007669"/>
    <property type="project" value="UniProtKB-SubCell"/>
</dbReference>
<dbReference type="GO" id="GO:0008320">
    <property type="term" value="F:protein transmembrane transporter activity"/>
    <property type="evidence" value="ECO:0007669"/>
    <property type="project" value="TreeGrafter"/>
</dbReference>
<dbReference type="PROSITE" id="PS50005">
    <property type="entry name" value="TPR"/>
    <property type="match status" value="3"/>
</dbReference>
<evidence type="ECO:0000256" key="10">
    <source>
        <dbReference type="ARBA" id="ARBA00038030"/>
    </source>
</evidence>
<feature type="repeat" description="TPR" evidence="11">
    <location>
        <begin position="165"/>
        <end position="198"/>
    </location>
</feature>
<dbReference type="SUPFAM" id="SSF81901">
    <property type="entry name" value="HCP-like"/>
    <property type="match status" value="1"/>
</dbReference>
<keyword evidence="7" id="KW-1133">Transmembrane helix</keyword>
<evidence type="ECO:0000256" key="4">
    <source>
        <dbReference type="ARBA" id="ARBA00022737"/>
    </source>
</evidence>
<dbReference type="PANTHER" id="PTHR46208">
    <property type="entry name" value="MITOCHONDRIAL IMPORT RECEPTOR SUBUNIT TOM70"/>
    <property type="match status" value="1"/>
</dbReference>
<comment type="similarity">
    <text evidence="10">Belongs to the Tom70 family.</text>
</comment>
<dbReference type="Proteomes" id="UP001162090">
    <property type="component" value="Chromosome 15"/>
</dbReference>
<accession>A0AA35J7R8</accession>
<dbReference type="GO" id="GO:0030150">
    <property type="term" value="P:protein import into mitochondrial matrix"/>
    <property type="evidence" value="ECO:0007669"/>
    <property type="project" value="TreeGrafter"/>
</dbReference>
<evidence type="ECO:0000256" key="2">
    <source>
        <dbReference type="ARBA" id="ARBA00022553"/>
    </source>
</evidence>
<organism evidence="13 14">
    <name type="scientific">Saccharomyces uvarum</name>
    <name type="common">Yeast</name>
    <name type="synonym">Saccharomyces bayanus var. uvarum</name>
    <dbReference type="NCBI Taxonomy" id="230603"/>
    <lineage>
        <taxon>Eukaryota</taxon>
        <taxon>Fungi</taxon>
        <taxon>Dikarya</taxon>
        <taxon>Ascomycota</taxon>
        <taxon>Saccharomycotina</taxon>
        <taxon>Saccharomycetes</taxon>
        <taxon>Saccharomycetales</taxon>
        <taxon>Saccharomycetaceae</taxon>
        <taxon>Saccharomyces</taxon>
    </lineage>
</organism>
<evidence type="ECO:0000256" key="7">
    <source>
        <dbReference type="ARBA" id="ARBA00022989"/>
    </source>
</evidence>
<dbReference type="EMBL" id="OX365926">
    <property type="protein sequence ID" value="CAI4051888.1"/>
    <property type="molecule type" value="Genomic_DNA"/>
</dbReference>
<keyword evidence="2" id="KW-0597">Phosphoprotein</keyword>
<dbReference type="AlphaFoldDB" id="A0AA35J7R8"/>
<keyword evidence="4" id="KW-0677">Repeat</keyword>
<name>A0AA35J7R8_SACUV</name>
<dbReference type="Gene3D" id="1.25.40.10">
    <property type="entry name" value="Tetratricopeptide repeat domain"/>
    <property type="match status" value="2"/>
</dbReference>
<dbReference type="PANTHER" id="PTHR46208:SF1">
    <property type="entry name" value="MITOCHONDRIAL IMPORT RECEPTOR SUBUNIT TOM70"/>
    <property type="match status" value="1"/>
</dbReference>
<sequence>MAENSFSKFFARNKLAIVATVSAGAAAVGAYVYYHQLKQQQQHHQQQLKGTKDRQRQGEALPGQDGEEELGLKEDGSAAADSNKKKKKKNRRKKKSKPKSAEDVEYPLLPHGEPDMDRLRGLSAPQRQAFAVQLKDKGNHFFTAKSFGDAIKYYQYAIELDPNDPVFYSNISACYISTGDLDKVVEYTTKALEIKPDHSKALLRRASANESLGNFTDAMFDLSVLSLNGDFDGTSIEPMLERNLNKQAMKVLNESLLKNGDDKSSQILPSNTSLASFFGIFDPDLETSRVNTGSLLDSASATLSEALQSLYSATSEGYLIADDLLTKATDEYHSLLRANKEDRVIRENAALAFCYAGIFQFLKNDLLDAQALLQESINLHPTPNSYVFMALTVADKENSQEFFKFFQNAIDLDPEYPPTYYHRGQMYFILQDYINAKSDFQKAQSLNPGNVYPYIQLACLLYKQDKFSEAESLFNEAKLKFPILPEVPTFYAEILTDKGDFNPAIKQYDIAKRLEEVQKKIHVGIGPLIGKATILARQSSQDPTQLDEEKFNMAIELLTKACELDPRSEQAKIGLAQLELQMEKIDVAIKLFQESATLARTMDEKLQATTFAEAAKIQKRLRADPIISAKMEQTLANYRAQGMI</sequence>
<keyword evidence="5" id="KW-1000">Mitochondrion outer membrane</keyword>
<dbReference type="Pfam" id="PF13181">
    <property type="entry name" value="TPR_8"/>
    <property type="match status" value="2"/>
</dbReference>
<evidence type="ECO:0000256" key="3">
    <source>
        <dbReference type="ARBA" id="ARBA00022692"/>
    </source>
</evidence>
<keyword evidence="3" id="KW-0812">Transmembrane</keyword>
<evidence type="ECO:0000313" key="13">
    <source>
        <dbReference type="EMBL" id="CAI4051888.1"/>
    </source>
</evidence>
<evidence type="ECO:0000256" key="6">
    <source>
        <dbReference type="ARBA" id="ARBA00022803"/>
    </source>
</evidence>
<dbReference type="SUPFAM" id="SSF48452">
    <property type="entry name" value="TPR-like"/>
    <property type="match status" value="2"/>
</dbReference>
<evidence type="ECO:0000313" key="14">
    <source>
        <dbReference type="Proteomes" id="UP001162090"/>
    </source>
</evidence>